<evidence type="ECO:0000256" key="7">
    <source>
        <dbReference type="ARBA" id="ARBA00023242"/>
    </source>
</evidence>
<keyword evidence="7" id="KW-0539">Nucleus</keyword>
<organism evidence="10">
    <name type="scientific">Spongospora subterranea</name>
    <dbReference type="NCBI Taxonomy" id="70186"/>
    <lineage>
        <taxon>Eukaryota</taxon>
        <taxon>Sar</taxon>
        <taxon>Rhizaria</taxon>
        <taxon>Endomyxa</taxon>
        <taxon>Phytomyxea</taxon>
        <taxon>Plasmodiophorida</taxon>
        <taxon>Plasmodiophoridae</taxon>
        <taxon>Spongospora</taxon>
    </lineage>
</organism>
<dbReference type="GO" id="GO:0000398">
    <property type="term" value="P:mRNA splicing, via spliceosome"/>
    <property type="evidence" value="ECO:0007669"/>
    <property type="project" value="InterPro"/>
</dbReference>
<evidence type="ECO:0000256" key="8">
    <source>
        <dbReference type="ARBA" id="ARBA00023274"/>
    </source>
</evidence>
<evidence type="ECO:0000256" key="3">
    <source>
        <dbReference type="ARBA" id="ARBA00022664"/>
    </source>
</evidence>
<dbReference type="GO" id="GO:0005689">
    <property type="term" value="C:U12-type spliceosomal complex"/>
    <property type="evidence" value="ECO:0007669"/>
    <property type="project" value="TreeGrafter"/>
</dbReference>
<evidence type="ECO:0000256" key="2">
    <source>
        <dbReference type="ARBA" id="ARBA00006850"/>
    </source>
</evidence>
<dbReference type="GO" id="GO:0005688">
    <property type="term" value="C:U6 snRNP"/>
    <property type="evidence" value="ECO:0007669"/>
    <property type="project" value="TreeGrafter"/>
</dbReference>
<dbReference type="PANTHER" id="PTHR10553:SF5">
    <property type="entry name" value="U6 SNRNA-ASSOCIATED SM-LIKE PROTEIN LSM7"/>
    <property type="match status" value="1"/>
</dbReference>
<comment type="similarity">
    <text evidence="2">Belongs to the snRNP Sm proteins family.</text>
</comment>
<dbReference type="SUPFAM" id="SSF50182">
    <property type="entry name" value="Sm-like ribonucleoproteins"/>
    <property type="match status" value="1"/>
</dbReference>
<dbReference type="PANTHER" id="PTHR10553">
    <property type="entry name" value="SMALL NUCLEAR RIBONUCLEOPROTEIN"/>
    <property type="match status" value="1"/>
</dbReference>
<dbReference type="SMART" id="SM00651">
    <property type="entry name" value="Sm"/>
    <property type="match status" value="1"/>
</dbReference>
<keyword evidence="3" id="KW-0507">mRNA processing</keyword>
<dbReference type="Gene3D" id="2.30.30.100">
    <property type="match status" value="1"/>
</dbReference>
<dbReference type="PROSITE" id="PS52002">
    <property type="entry name" value="SM"/>
    <property type="match status" value="1"/>
</dbReference>
<keyword evidence="4" id="KW-0747">Spliceosome</keyword>
<evidence type="ECO:0000259" key="9">
    <source>
        <dbReference type="PROSITE" id="PS52002"/>
    </source>
</evidence>
<sequence length="100" mass="11147">MSKKESVLDLNKNLDQAVRVKFTGGREVTGILKGYDPLVNIVLDETLEFLRDPEDPYRLTDQTRSLGLTVCRGSAVMLIAPVDGTEEIDNPFQQEQAPLI</sequence>
<dbReference type="AlphaFoldDB" id="A0A0H5R6Z2"/>
<dbReference type="GO" id="GO:0097526">
    <property type="term" value="C:spliceosomal tri-snRNP complex"/>
    <property type="evidence" value="ECO:0007669"/>
    <property type="project" value="TreeGrafter"/>
</dbReference>
<dbReference type="InterPro" id="IPR047575">
    <property type="entry name" value="Sm"/>
</dbReference>
<keyword evidence="6" id="KW-0508">mRNA splicing</keyword>
<dbReference type="PIRSF" id="PIRSF037188">
    <property type="entry name" value="U6_snRNA_Lsm7"/>
    <property type="match status" value="1"/>
</dbReference>
<dbReference type="CDD" id="cd01729">
    <property type="entry name" value="LSm7"/>
    <property type="match status" value="1"/>
</dbReference>
<keyword evidence="5" id="KW-0694">RNA-binding</keyword>
<dbReference type="GO" id="GO:0003723">
    <property type="term" value="F:RNA binding"/>
    <property type="evidence" value="ECO:0007669"/>
    <property type="project" value="UniProtKB-KW"/>
</dbReference>
<dbReference type="Pfam" id="PF01423">
    <property type="entry name" value="LSM"/>
    <property type="match status" value="1"/>
</dbReference>
<proteinExistence type="inferred from homology"/>
<dbReference type="InterPro" id="IPR010920">
    <property type="entry name" value="LSM_dom_sf"/>
</dbReference>
<dbReference type="InterPro" id="IPR044641">
    <property type="entry name" value="Lsm7/SmG-like"/>
</dbReference>
<evidence type="ECO:0000256" key="6">
    <source>
        <dbReference type="ARBA" id="ARBA00023187"/>
    </source>
</evidence>
<reference evidence="10" key="1">
    <citation type="submission" date="2015-04" db="EMBL/GenBank/DDBJ databases">
        <title>The genome sequence of the plant pathogenic Rhizarian Plasmodiophora brassicae reveals insights in its biotrophic life cycle and the origin of chitin synthesis.</title>
        <authorList>
            <person name="Schwelm A."/>
            <person name="Fogelqvist J."/>
            <person name="Knaust A."/>
            <person name="Julke S."/>
            <person name="Lilja T."/>
            <person name="Dhandapani V."/>
            <person name="Bonilla-Rosso G."/>
            <person name="Karlsson M."/>
            <person name="Shevchenko A."/>
            <person name="Choi S.R."/>
            <person name="Kim H.G."/>
            <person name="Park J.Y."/>
            <person name="Lim Y.P."/>
            <person name="Ludwig-Muller J."/>
            <person name="Dixelius C."/>
        </authorList>
    </citation>
    <scope>NUCLEOTIDE SEQUENCE</scope>
    <source>
        <tissue evidence="10">Potato root galls</tissue>
    </source>
</reference>
<dbReference type="GO" id="GO:0071004">
    <property type="term" value="C:U2-type prespliceosome"/>
    <property type="evidence" value="ECO:0007669"/>
    <property type="project" value="TreeGrafter"/>
</dbReference>
<dbReference type="InterPro" id="IPR001163">
    <property type="entry name" value="Sm_dom_euk/arc"/>
</dbReference>
<protein>
    <recommendedName>
        <fullName evidence="9">Sm domain-containing protein</fullName>
    </recommendedName>
</protein>
<accession>A0A0H5R6Z2</accession>
<dbReference type="EMBL" id="HACM01009453">
    <property type="protein sequence ID" value="CRZ09895.1"/>
    <property type="molecule type" value="Transcribed_RNA"/>
</dbReference>
<keyword evidence="8" id="KW-0687">Ribonucleoprotein</keyword>
<evidence type="ECO:0000256" key="1">
    <source>
        <dbReference type="ARBA" id="ARBA00004123"/>
    </source>
</evidence>
<feature type="domain" description="Sm" evidence="9">
    <location>
        <begin position="5"/>
        <end position="85"/>
    </location>
</feature>
<comment type="subcellular location">
    <subcellularLocation>
        <location evidence="1">Nucleus</location>
    </subcellularLocation>
</comment>
<name>A0A0H5R6Z2_9EUKA</name>
<dbReference type="GO" id="GO:0000956">
    <property type="term" value="P:nuclear-transcribed mRNA catabolic process"/>
    <property type="evidence" value="ECO:0007669"/>
    <property type="project" value="InterPro"/>
</dbReference>
<evidence type="ECO:0000256" key="5">
    <source>
        <dbReference type="ARBA" id="ARBA00022884"/>
    </source>
</evidence>
<dbReference type="GO" id="GO:1990726">
    <property type="term" value="C:Lsm1-7-Pat1 complex"/>
    <property type="evidence" value="ECO:0007669"/>
    <property type="project" value="TreeGrafter"/>
</dbReference>
<dbReference type="InterPro" id="IPR017132">
    <property type="entry name" value="Lsm7"/>
</dbReference>
<evidence type="ECO:0000313" key="10">
    <source>
        <dbReference type="EMBL" id="CRZ09895.1"/>
    </source>
</evidence>
<evidence type="ECO:0000256" key="4">
    <source>
        <dbReference type="ARBA" id="ARBA00022728"/>
    </source>
</evidence>
<dbReference type="GO" id="GO:0071013">
    <property type="term" value="C:catalytic step 2 spliceosome"/>
    <property type="evidence" value="ECO:0007669"/>
    <property type="project" value="TreeGrafter"/>
</dbReference>